<name>A0A161XG58_9NOCA</name>
<keyword evidence="3" id="KW-1185">Reference proteome</keyword>
<sequence length="189" mass="20140">MSISTAYIAVLTIIVVLQLLVTYGLVRRLRVHTDLLDELIDENTLALAPGTPIPAFATHTTDGAALTDRDVRHPAAIALLEVDCPHCRTNLPDFLAYVRGAGFARENVLAVVATRDTTDPAERDAMLETLSAAATLVCESGDDAVIGTALNAQAYPTFYLTDANATITRAVHAVRRLPNTTAATPSRSS</sequence>
<organism evidence="2 3">
    <name type="scientific">Nocardia terpenica</name>
    <dbReference type="NCBI Taxonomy" id="455432"/>
    <lineage>
        <taxon>Bacteria</taxon>
        <taxon>Bacillati</taxon>
        <taxon>Actinomycetota</taxon>
        <taxon>Actinomycetes</taxon>
        <taxon>Mycobacteriales</taxon>
        <taxon>Nocardiaceae</taxon>
        <taxon>Nocardia</taxon>
    </lineage>
</organism>
<dbReference type="Gene3D" id="3.40.30.10">
    <property type="entry name" value="Glutaredoxin"/>
    <property type="match status" value="1"/>
</dbReference>
<dbReference type="RefSeq" id="WP_067588385.1">
    <property type="nucleotide sequence ID" value="NZ_JABMCZ010000005.1"/>
</dbReference>
<evidence type="ECO:0008006" key="4">
    <source>
        <dbReference type="Google" id="ProtNLM"/>
    </source>
</evidence>
<feature type="transmembrane region" description="Helical" evidence="1">
    <location>
        <begin position="6"/>
        <end position="26"/>
    </location>
</feature>
<reference evidence="2 3" key="1">
    <citation type="submission" date="2016-04" db="EMBL/GenBank/DDBJ databases">
        <authorList>
            <person name="Evans L.H."/>
            <person name="Alamgir A."/>
            <person name="Owens N."/>
            <person name="Weber N.D."/>
            <person name="Virtaneva K."/>
            <person name="Barbian K."/>
            <person name="Babar A."/>
            <person name="Rosenke K."/>
        </authorList>
    </citation>
    <scope>NUCLEOTIDE SEQUENCE [LARGE SCALE GENOMIC DNA]</scope>
    <source>
        <strain evidence="2 3">IFM 0406</strain>
    </source>
</reference>
<dbReference type="AlphaFoldDB" id="A0A161XG58"/>
<keyword evidence="1" id="KW-0812">Transmembrane</keyword>
<dbReference type="STRING" id="455432.AWN90_26975"/>
<dbReference type="InterPro" id="IPR036249">
    <property type="entry name" value="Thioredoxin-like_sf"/>
</dbReference>
<accession>A0A161XG58</accession>
<dbReference type="EMBL" id="LWGR01000007">
    <property type="protein sequence ID" value="KZM72458.1"/>
    <property type="molecule type" value="Genomic_DNA"/>
</dbReference>
<protein>
    <recommendedName>
        <fullName evidence="4">Thioredoxin domain-containing protein</fullName>
    </recommendedName>
</protein>
<comment type="caution">
    <text evidence="2">The sequence shown here is derived from an EMBL/GenBank/DDBJ whole genome shotgun (WGS) entry which is preliminary data.</text>
</comment>
<gene>
    <name evidence="2" type="ORF">AWN90_26975</name>
</gene>
<dbReference type="SUPFAM" id="SSF52833">
    <property type="entry name" value="Thioredoxin-like"/>
    <property type="match status" value="1"/>
</dbReference>
<evidence type="ECO:0000256" key="1">
    <source>
        <dbReference type="SAM" id="Phobius"/>
    </source>
</evidence>
<keyword evidence="1" id="KW-1133">Transmembrane helix</keyword>
<keyword evidence="1" id="KW-0472">Membrane</keyword>
<proteinExistence type="predicted"/>
<dbReference type="OrthoDB" id="128449at2"/>
<evidence type="ECO:0000313" key="3">
    <source>
        <dbReference type="Proteomes" id="UP000076512"/>
    </source>
</evidence>
<dbReference type="Proteomes" id="UP000076512">
    <property type="component" value="Unassembled WGS sequence"/>
</dbReference>
<evidence type="ECO:0000313" key="2">
    <source>
        <dbReference type="EMBL" id="KZM72458.1"/>
    </source>
</evidence>